<accession>A0ACC1N1S8</accession>
<dbReference type="EMBL" id="JANJQO010001120">
    <property type="protein sequence ID" value="KAJ2972576.1"/>
    <property type="molecule type" value="Genomic_DNA"/>
</dbReference>
<dbReference type="Proteomes" id="UP001143910">
    <property type="component" value="Unassembled WGS sequence"/>
</dbReference>
<comment type="caution">
    <text evidence="1">The sequence shown here is derived from an EMBL/GenBank/DDBJ whole genome shotgun (WGS) entry which is preliminary data.</text>
</comment>
<evidence type="ECO:0000313" key="1">
    <source>
        <dbReference type="EMBL" id="KAJ2972576.1"/>
    </source>
</evidence>
<reference evidence="1" key="1">
    <citation type="submission" date="2022-08" db="EMBL/GenBank/DDBJ databases">
        <title>Genome Sequence of Lecanicillium fungicola.</title>
        <authorList>
            <person name="Buettner E."/>
        </authorList>
    </citation>
    <scope>NUCLEOTIDE SEQUENCE</scope>
    <source>
        <strain evidence="1">Babe33</strain>
    </source>
</reference>
<sequence length="250" mass="26238">MASKAVAISSTSHAMTMTTQPLACTAPVLTADFENCHVLGGLDLWQDWGYYSPGVCFIGYVSLCTQTSAPSNGWPIAEDETAVRCVPIGDSSQLTFGQWLRVQWQDCRPTVCRLSLQYNNEITLSAPAFEIRWRSGDVGFGFTQHPSSTPSGSAPISTSATGGNLPASSAAPASEPKHINNAAGRVSAGGIAGIVIGAGAALCAVVWVVFVMKCRRRRGAAGVKPDVKKSGRHNGVEGLCQLDGQPIAEL</sequence>
<evidence type="ECO:0000313" key="2">
    <source>
        <dbReference type="Proteomes" id="UP001143910"/>
    </source>
</evidence>
<name>A0ACC1N1S8_9HYPO</name>
<keyword evidence="2" id="KW-1185">Reference proteome</keyword>
<organism evidence="1 2">
    <name type="scientific">Zarea fungicola</name>
    <dbReference type="NCBI Taxonomy" id="93591"/>
    <lineage>
        <taxon>Eukaryota</taxon>
        <taxon>Fungi</taxon>
        <taxon>Dikarya</taxon>
        <taxon>Ascomycota</taxon>
        <taxon>Pezizomycotina</taxon>
        <taxon>Sordariomycetes</taxon>
        <taxon>Hypocreomycetidae</taxon>
        <taxon>Hypocreales</taxon>
        <taxon>Cordycipitaceae</taxon>
        <taxon>Zarea</taxon>
    </lineage>
</organism>
<gene>
    <name evidence="1" type="ORF">NQ176_g7076</name>
</gene>
<proteinExistence type="predicted"/>
<protein>
    <submittedName>
        <fullName evidence="1">Uncharacterized protein</fullName>
    </submittedName>
</protein>